<dbReference type="Gene3D" id="1.20.920.10">
    <property type="entry name" value="Bromodomain-like"/>
    <property type="match status" value="1"/>
</dbReference>
<dbReference type="PRINTS" id="PR00503">
    <property type="entry name" value="BROMODOMAIN"/>
</dbReference>
<protein>
    <recommendedName>
        <fullName evidence="10">Histone acetyltransferase</fullName>
    </recommendedName>
</protein>
<dbReference type="CDD" id="cd04301">
    <property type="entry name" value="NAT_SF"/>
    <property type="match status" value="1"/>
</dbReference>
<comment type="subcellular location">
    <subcellularLocation>
        <location evidence="1">Nucleus</location>
    </subcellularLocation>
</comment>
<dbReference type="PROSITE" id="PS51186">
    <property type="entry name" value="GNAT"/>
    <property type="match status" value="1"/>
</dbReference>
<dbReference type="InterPro" id="IPR001487">
    <property type="entry name" value="Bromodomain"/>
</dbReference>
<dbReference type="SUPFAM" id="SSF47370">
    <property type="entry name" value="Bromodomain"/>
    <property type="match status" value="1"/>
</dbReference>
<feature type="domain" description="N-acetyltransferase" evidence="8">
    <location>
        <begin position="47"/>
        <end position="205"/>
    </location>
</feature>
<dbReference type="InterPro" id="IPR016181">
    <property type="entry name" value="Acyl_CoA_acyltransferase"/>
</dbReference>
<dbReference type="InterPro" id="IPR000182">
    <property type="entry name" value="GNAT_dom"/>
</dbReference>
<proteinExistence type="inferred from homology"/>
<name>A0A6B2L4T9_9EUKA</name>
<dbReference type="GO" id="GO:0010484">
    <property type="term" value="F:histone H3 acetyltransferase activity"/>
    <property type="evidence" value="ECO:0007669"/>
    <property type="project" value="TreeGrafter"/>
</dbReference>
<evidence type="ECO:0000256" key="6">
    <source>
        <dbReference type="PROSITE-ProRule" id="PRU00035"/>
    </source>
</evidence>
<sequence>MPQPIVLGDVEPGEIVGEWQGPQIKMRDGIARGQEEEGILRFIPVWNDGNSKSLLMLLRLKHLITLQLPNMPKEYVTRLVFSHSHRSIVGLKMIGDEEHLIAGITFNCYDNPDKHPDRARFIEVVFLAVRTDQQVHGYGSRLMNQLKTWSQKNDYLHLLTYADNSAIGYFQRQGFTEEIEMKKNEWDIGFLKSYQDATLMYCGIDPHINYLDISSSLRKQRLAFLEAIKKVSNQHYIYSGVKHFKKGTFPIDLEKLKGLKDAGWDATKFKELLSAKSQREIFKKNEQLLDAIKEDKECSWPFRAPVVELHPAAAEKYLSTVKDPIDLRTIEEKLRAGFYITHEMMLADLRRMVINCQEFNPRSSEFWELAEQVNVKYLRDSITEVNE</sequence>
<evidence type="ECO:0000256" key="5">
    <source>
        <dbReference type="ARBA" id="ARBA00023242"/>
    </source>
</evidence>
<evidence type="ECO:0000259" key="8">
    <source>
        <dbReference type="PROSITE" id="PS51186"/>
    </source>
</evidence>
<evidence type="ECO:0000256" key="2">
    <source>
        <dbReference type="ARBA" id="ARBA00008607"/>
    </source>
</evidence>
<feature type="domain" description="Bromo" evidence="7">
    <location>
        <begin position="294"/>
        <end position="367"/>
    </location>
</feature>
<dbReference type="PANTHER" id="PTHR45750:SF3">
    <property type="entry name" value="HISTONE ACETYLTRANSFERASE"/>
    <property type="match status" value="1"/>
</dbReference>
<evidence type="ECO:0008006" key="10">
    <source>
        <dbReference type="Google" id="ProtNLM"/>
    </source>
</evidence>
<dbReference type="GO" id="GO:0005634">
    <property type="term" value="C:nucleus"/>
    <property type="evidence" value="ECO:0007669"/>
    <property type="project" value="UniProtKB-SubCell"/>
</dbReference>
<reference evidence="9" key="1">
    <citation type="journal article" date="2020" name="J. Eukaryot. Microbiol.">
        <title>De novo Sequencing, Assembly and Annotation of the Transcriptome for the Free-Living Testate Amoeba Arcella intermedia.</title>
        <authorList>
            <person name="Ribeiro G.M."/>
            <person name="Porfirio-Sousa A.L."/>
            <person name="Maurer-Alcala X.X."/>
            <person name="Katz L.A."/>
            <person name="Lahr D.J.G."/>
        </authorList>
    </citation>
    <scope>NUCLEOTIDE SEQUENCE</scope>
</reference>
<keyword evidence="4" id="KW-0010">Activator</keyword>
<organism evidence="9">
    <name type="scientific">Arcella intermedia</name>
    <dbReference type="NCBI Taxonomy" id="1963864"/>
    <lineage>
        <taxon>Eukaryota</taxon>
        <taxon>Amoebozoa</taxon>
        <taxon>Tubulinea</taxon>
        <taxon>Elardia</taxon>
        <taxon>Arcellinida</taxon>
        <taxon>Sphaerothecina</taxon>
        <taxon>Arcellidae</taxon>
        <taxon>Arcella</taxon>
    </lineage>
</organism>
<dbReference type="GO" id="GO:0045944">
    <property type="term" value="P:positive regulation of transcription by RNA polymerase II"/>
    <property type="evidence" value="ECO:0007669"/>
    <property type="project" value="TreeGrafter"/>
</dbReference>
<dbReference type="Gene3D" id="3.40.630.30">
    <property type="match status" value="1"/>
</dbReference>
<keyword evidence="5" id="KW-0539">Nucleus</keyword>
<dbReference type="AlphaFoldDB" id="A0A6B2L4T9"/>
<dbReference type="Pfam" id="PF00439">
    <property type="entry name" value="Bromodomain"/>
    <property type="match status" value="1"/>
</dbReference>
<dbReference type="InterPro" id="IPR036427">
    <property type="entry name" value="Bromodomain-like_sf"/>
</dbReference>
<dbReference type="GO" id="GO:0000123">
    <property type="term" value="C:histone acetyltransferase complex"/>
    <property type="evidence" value="ECO:0007669"/>
    <property type="project" value="TreeGrafter"/>
</dbReference>
<evidence type="ECO:0000256" key="4">
    <source>
        <dbReference type="ARBA" id="ARBA00023159"/>
    </source>
</evidence>
<dbReference type="Pfam" id="PF00583">
    <property type="entry name" value="Acetyltransf_1"/>
    <property type="match status" value="1"/>
</dbReference>
<evidence type="ECO:0000256" key="3">
    <source>
        <dbReference type="ARBA" id="ARBA00023117"/>
    </source>
</evidence>
<dbReference type="SUPFAM" id="SSF55729">
    <property type="entry name" value="Acyl-CoA N-acyltransferases (Nat)"/>
    <property type="match status" value="1"/>
</dbReference>
<keyword evidence="3 6" id="KW-0103">Bromodomain</keyword>
<comment type="similarity">
    <text evidence="2">Belongs to the acetyltransferase family. GCN5 subfamily.</text>
</comment>
<dbReference type="InterPro" id="IPR037800">
    <property type="entry name" value="GCN5"/>
</dbReference>
<evidence type="ECO:0000256" key="1">
    <source>
        <dbReference type="ARBA" id="ARBA00004123"/>
    </source>
</evidence>
<accession>A0A6B2L4T9</accession>
<dbReference type="EMBL" id="GIBP01002991">
    <property type="protein sequence ID" value="NDV31960.1"/>
    <property type="molecule type" value="Transcribed_RNA"/>
</dbReference>
<evidence type="ECO:0000259" key="7">
    <source>
        <dbReference type="PROSITE" id="PS50014"/>
    </source>
</evidence>
<dbReference type="PANTHER" id="PTHR45750">
    <property type="entry name" value="GH11602P"/>
    <property type="match status" value="1"/>
</dbReference>
<dbReference type="PROSITE" id="PS50014">
    <property type="entry name" value="BROMODOMAIN_2"/>
    <property type="match status" value="1"/>
</dbReference>
<dbReference type="SMART" id="SM00297">
    <property type="entry name" value="BROMO"/>
    <property type="match status" value="1"/>
</dbReference>
<evidence type="ECO:0000313" key="9">
    <source>
        <dbReference type="EMBL" id="NDV31960.1"/>
    </source>
</evidence>